<dbReference type="EMBL" id="JBJUIK010000001">
    <property type="protein sequence ID" value="KAL3537735.1"/>
    <property type="molecule type" value="Genomic_DNA"/>
</dbReference>
<proteinExistence type="predicted"/>
<keyword evidence="2" id="KW-1185">Reference proteome</keyword>
<evidence type="ECO:0000313" key="2">
    <source>
        <dbReference type="Proteomes" id="UP001630127"/>
    </source>
</evidence>
<evidence type="ECO:0000313" key="1">
    <source>
        <dbReference type="EMBL" id="KAL3537735.1"/>
    </source>
</evidence>
<comment type="caution">
    <text evidence="1">The sequence shown here is derived from an EMBL/GenBank/DDBJ whole genome shotgun (WGS) entry which is preliminary data.</text>
</comment>
<name>A0ABD3B2G7_9GENT</name>
<dbReference type="Proteomes" id="UP001630127">
    <property type="component" value="Unassembled WGS sequence"/>
</dbReference>
<protein>
    <submittedName>
        <fullName evidence="1">Uncharacterized protein</fullName>
    </submittedName>
</protein>
<accession>A0ABD3B2G7</accession>
<dbReference type="AlphaFoldDB" id="A0ABD3B2G7"/>
<organism evidence="1 2">
    <name type="scientific">Cinchona calisaya</name>
    <dbReference type="NCBI Taxonomy" id="153742"/>
    <lineage>
        <taxon>Eukaryota</taxon>
        <taxon>Viridiplantae</taxon>
        <taxon>Streptophyta</taxon>
        <taxon>Embryophyta</taxon>
        <taxon>Tracheophyta</taxon>
        <taxon>Spermatophyta</taxon>
        <taxon>Magnoliopsida</taxon>
        <taxon>eudicotyledons</taxon>
        <taxon>Gunneridae</taxon>
        <taxon>Pentapetalae</taxon>
        <taxon>asterids</taxon>
        <taxon>lamiids</taxon>
        <taxon>Gentianales</taxon>
        <taxon>Rubiaceae</taxon>
        <taxon>Cinchonoideae</taxon>
        <taxon>Cinchoneae</taxon>
        <taxon>Cinchona</taxon>
    </lineage>
</organism>
<gene>
    <name evidence="1" type="ORF">ACH5RR_001101</name>
</gene>
<reference evidence="1 2" key="1">
    <citation type="submission" date="2024-11" db="EMBL/GenBank/DDBJ databases">
        <title>A near-complete genome assembly of Cinchona calisaya.</title>
        <authorList>
            <person name="Lian D.C."/>
            <person name="Zhao X.W."/>
            <person name="Wei L."/>
        </authorList>
    </citation>
    <scope>NUCLEOTIDE SEQUENCE [LARGE SCALE GENOMIC DNA]</scope>
    <source>
        <tissue evidence="1">Nenye</tissue>
    </source>
</reference>
<sequence length="117" mass="13859">MKHHCYQDTLEKSWANQVENNPVDSLCMKLKELKYKLKDLNQKHFSSLSLKVKQAKDVLAQTQVLLQNDPFNDELQRLEKSQLLMYVDLSKEQFYKNKSKIRCIQKGDMNTNFSTEM</sequence>